<dbReference type="EMBL" id="FNBK01000004">
    <property type="protein sequence ID" value="SDF18795.1"/>
    <property type="molecule type" value="Genomic_DNA"/>
</dbReference>
<dbReference type="Gene3D" id="1.20.970.50">
    <property type="match status" value="1"/>
</dbReference>
<dbReference type="PIRSF" id="PIRSF000478">
    <property type="entry name" value="TP_PyNP"/>
    <property type="match status" value="1"/>
</dbReference>
<dbReference type="GO" id="GO:0004645">
    <property type="term" value="F:1,4-alpha-oligoglucan phosphorylase activity"/>
    <property type="evidence" value="ECO:0007669"/>
    <property type="project" value="InterPro"/>
</dbReference>
<dbReference type="SUPFAM" id="SSF52418">
    <property type="entry name" value="Nucleoside phosphorylase/phosphoribosyltransferase catalytic domain"/>
    <property type="match status" value="1"/>
</dbReference>
<reference evidence="6" key="1">
    <citation type="submission" date="2016-10" db="EMBL/GenBank/DDBJ databases">
        <authorList>
            <person name="Varghese N."/>
            <person name="Submissions S."/>
        </authorList>
    </citation>
    <scope>NUCLEOTIDE SEQUENCE [LARGE SCALE GENOMIC DNA]</scope>
    <source>
        <strain evidence="6">IBRC-M 10760</strain>
    </source>
</reference>
<dbReference type="Pfam" id="PF00591">
    <property type="entry name" value="Glycos_transf_3"/>
    <property type="match status" value="1"/>
</dbReference>
<evidence type="ECO:0000256" key="1">
    <source>
        <dbReference type="ARBA" id="ARBA00022676"/>
    </source>
</evidence>
<dbReference type="InterPro" id="IPR013466">
    <property type="entry name" value="Thymidine/AMP_Pase"/>
</dbReference>
<dbReference type="SUPFAM" id="SSF47648">
    <property type="entry name" value="Nucleoside phosphorylase/phosphoribosyltransferase N-terminal domain"/>
    <property type="match status" value="1"/>
</dbReference>
<feature type="domain" description="Pyrimidine nucleoside phosphorylase C-terminal" evidence="4">
    <location>
        <begin position="413"/>
        <end position="480"/>
    </location>
</feature>
<evidence type="ECO:0000256" key="2">
    <source>
        <dbReference type="ARBA" id="ARBA00022679"/>
    </source>
</evidence>
<dbReference type="InterPro" id="IPR000053">
    <property type="entry name" value="Thymidine/pyrmidine_PPase"/>
</dbReference>
<dbReference type="GO" id="GO:0016763">
    <property type="term" value="F:pentosyltransferase activity"/>
    <property type="evidence" value="ECO:0007669"/>
    <property type="project" value="InterPro"/>
</dbReference>
<dbReference type="Gene3D" id="3.90.1170.30">
    <property type="entry name" value="Pyrimidine nucleoside phosphorylase-like, C-terminal domain"/>
    <property type="match status" value="1"/>
</dbReference>
<dbReference type="GO" id="GO:0006206">
    <property type="term" value="P:pyrimidine nucleobase metabolic process"/>
    <property type="evidence" value="ECO:0007669"/>
    <property type="project" value="InterPro"/>
</dbReference>
<dbReference type="InterPro" id="IPR017872">
    <property type="entry name" value="Pyrmidine_PPase_CS"/>
</dbReference>
<gene>
    <name evidence="5" type="ORF">SAMN05216218_104171</name>
</gene>
<dbReference type="STRING" id="660518.SAMN05216218_104171"/>
<dbReference type="InterPro" id="IPR017713">
    <property type="entry name" value="AMP_phosphorylase"/>
</dbReference>
<dbReference type="OrthoDB" id="9827at2157"/>
<dbReference type="PANTHER" id="PTHR10515:SF0">
    <property type="entry name" value="THYMIDINE PHOSPHORYLASE"/>
    <property type="match status" value="1"/>
</dbReference>
<dbReference type="GO" id="GO:0005829">
    <property type="term" value="C:cytosol"/>
    <property type="evidence" value="ECO:0007669"/>
    <property type="project" value="TreeGrafter"/>
</dbReference>
<accession>A0A1G7J1N9</accession>
<evidence type="ECO:0000313" key="5">
    <source>
        <dbReference type="EMBL" id="SDF18795.1"/>
    </source>
</evidence>
<keyword evidence="1" id="KW-0328">Glycosyltransferase</keyword>
<dbReference type="InterPro" id="IPR036566">
    <property type="entry name" value="PYNP-like_C_sf"/>
</dbReference>
<dbReference type="SUPFAM" id="SSF54680">
    <property type="entry name" value="Pyrimidine nucleoside phosphorylase C-terminal domain"/>
    <property type="match status" value="1"/>
</dbReference>
<dbReference type="Proteomes" id="UP000199076">
    <property type="component" value="Unassembled WGS sequence"/>
</dbReference>
<dbReference type="InterPro" id="IPR035902">
    <property type="entry name" value="Nuc_phospho_transferase"/>
</dbReference>
<organism evidence="5 6">
    <name type="scientific">Halorientalis regularis</name>
    <dbReference type="NCBI Taxonomy" id="660518"/>
    <lineage>
        <taxon>Archaea</taxon>
        <taxon>Methanobacteriati</taxon>
        <taxon>Methanobacteriota</taxon>
        <taxon>Stenosarchaea group</taxon>
        <taxon>Halobacteria</taxon>
        <taxon>Halobacteriales</taxon>
        <taxon>Haloarculaceae</taxon>
        <taxon>Halorientalis</taxon>
    </lineage>
</organism>
<dbReference type="NCBIfam" id="TIGR03327">
    <property type="entry name" value="AMP_phos"/>
    <property type="match status" value="1"/>
</dbReference>
<dbReference type="InterPro" id="IPR017459">
    <property type="entry name" value="Glycosyl_Trfase_fam3_N_dom"/>
</dbReference>
<dbReference type="Pfam" id="PF02885">
    <property type="entry name" value="Glycos_trans_3N"/>
    <property type="match status" value="1"/>
</dbReference>
<dbReference type="PROSITE" id="PS00647">
    <property type="entry name" value="THYMID_PHOSPHORYLASE"/>
    <property type="match status" value="1"/>
</dbReference>
<dbReference type="Gene3D" id="3.40.1030.10">
    <property type="entry name" value="Nucleoside phosphorylase/phosphoribosyltransferase catalytic domain"/>
    <property type="match status" value="1"/>
</dbReference>
<evidence type="ECO:0000259" key="4">
    <source>
        <dbReference type="SMART" id="SM00941"/>
    </source>
</evidence>
<dbReference type="Gene3D" id="2.40.40.20">
    <property type="match status" value="1"/>
</dbReference>
<dbReference type="GO" id="GO:0046125">
    <property type="term" value="P:pyrimidine deoxyribonucleoside metabolic process"/>
    <property type="evidence" value="ECO:0007669"/>
    <property type="project" value="InterPro"/>
</dbReference>
<dbReference type="InterPro" id="IPR036320">
    <property type="entry name" value="Glycosyl_Trfase_fam3_N_dom_sf"/>
</dbReference>
<dbReference type="PANTHER" id="PTHR10515">
    <property type="entry name" value="THYMIDINE PHOSPHORYLASE"/>
    <property type="match status" value="1"/>
</dbReference>
<dbReference type="SMART" id="SM00941">
    <property type="entry name" value="PYNP_C"/>
    <property type="match status" value="1"/>
</dbReference>
<evidence type="ECO:0000313" key="6">
    <source>
        <dbReference type="Proteomes" id="UP000199076"/>
    </source>
</evidence>
<dbReference type="RefSeq" id="WP_092689765.1">
    <property type="nucleotide sequence ID" value="NZ_FNBK01000004.1"/>
</dbReference>
<sequence>MKLQAREIDIGTRTPTVILNGDDAAELGAHPLDRVEIDHDGGTVVGIVELTDELVAEGELAVTRPLGHIEGEVTVTIAPNPSSASFVRKKLDDIELEAGEIEAIVTDIKYDRLSDVELSAFVTSIYTNGLSRAEIVNLTESMVAAGETMTWDRDRVADKHSIGGVAGNRVTPVVVPIVAAAGVTIPKTSSRAVTSAAGTADTMEVFCDVEFGLDEIRGVVAETDGCMVWGGGVNLSPVDDKIIRVETPLSLDPPGQMIASVLSKKKSAGSTEIVIDIPYGEGSKVPSLDAAREMAEDFDRVGDALDMQIDCAITRGNQPIGAGIGCGLEARDVLAVLQGEGPEDLRSKSVTLADILLSSCGCDESAAAILDDGRALATFREIVAAQNGDPDVTTDDLPIGSHTATVEARRDGRVSHANNRLVNECARRAGAPKDKGAGVDLTARVGDTVAAGEALFTIHAETAEKRDAAVRYARENQPVRVSPPDEALVERYG</sequence>
<name>A0A1G7J1N9_9EURY</name>
<keyword evidence="6" id="KW-1185">Reference proteome</keyword>
<dbReference type="InterPro" id="IPR013102">
    <property type="entry name" value="PYNP_C"/>
</dbReference>
<dbReference type="NCBIfam" id="NF003338">
    <property type="entry name" value="PRK04350.1"/>
    <property type="match status" value="1"/>
</dbReference>
<keyword evidence="2" id="KW-0808">Transferase</keyword>
<dbReference type="InterPro" id="IPR000312">
    <property type="entry name" value="Glycosyl_Trfase_fam3"/>
</dbReference>
<proteinExistence type="predicted"/>
<dbReference type="EC" id="2.4.2.57" evidence="3"/>
<dbReference type="NCBIfam" id="TIGR02645">
    <property type="entry name" value="ARCH_P_rylase"/>
    <property type="match status" value="1"/>
</dbReference>
<protein>
    <recommendedName>
        <fullName evidence="3">AMP phosphorylase</fullName>
        <ecNumber evidence="3">2.4.2.57</ecNumber>
    </recommendedName>
</protein>
<dbReference type="AlphaFoldDB" id="A0A1G7J1N9"/>
<dbReference type="Pfam" id="PF07831">
    <property type="entry name" value="PYNP_C"/>
    <property type="match status" value="1"/>
</dbReference>
<evidence type="ECO:0000256" key="3">
    <source>
        <dbReference type="NCBIfam" id="TIGR03327"/>
    </source>
</evidence>